<name>A0A540NCX4_MALBA</name>
<evidence type="ECO:0000313" key="2">
    <source>
        <dbReference type="Proteomes" id="UP000315295"/>
    </source>
</evidence>
<proteinExistence type="predicted"/>
<protein>
    <submittedName>
        <fullName evidence="1">Uncharacterized protein</fullName>
    </submittedName>
</protein>
<dbReference type="AlphaFoldDB" id="A0A540NCX4"/>
<gene>
    <name evidence="1" type="ORF">C1H46_005492</name>
</gene>
<keyword evidence="2" id="KW-1185">Reference proteome</keyword>
<accession>A0A540NCX4</accession>
<dbReference type="Proteomes" id="UP000315295">
    <property type="component" value="Unassembled WGS sequence"/>
</dbReference>
<comment type="caution">
    <text evidence="1">The sequence shown here is derived from an EMBL/GenBank/DDBJ whole genome shotgun (WGS) entry which is preliminary data.</text>
</comment>
<evidence type="ECO:0000313" key="1">
    <source>
        <dbReference type="EMBL" id="TQE08878.1"/>
    </source>
</evidence>
<sequence length="124" mass="13981">MNLKAIIKNHASQVHWSFSLQRIRLRHESGKLHPDIKHRVRASSNDAQFSLFSEENEVQASSFTEFITSEQVKVVTMLALALALCNANRVMLSVAIVPLSLSNGWSRSFAGIVQLRECYQTPKN</sequence>
<organism evidence="1 2">
    <name type="scientific">Malus baccata</name>
    <name type="common">Siberian crab apple</name>
    <name type="synonym">Pyrus baccata</name>
    <dbReference type="NCBI Taxonomy" id="106549"/>
    <lineage>
        <taxon>Eukaryota</taxon>
        <taxon>Viridiplantae</taxon>
        <taxon>Streptophyta</taxon>
        <taxon>Embryophyta</taxon>
        <taxon>Tracheophyta</taxon>
        <taxon>Spermatophyta</taxon>
        <taxon>Magnoliopsida</taxon>
        <taxon>eudicotyledons</taxon>
        <taxon>Gunneridae</taxon>
        <taxon>Pentapetalae</taxon>
        <taxon>rosids</taxon>
        <taxon>fabids</taxon>
        <taxon>Rosales</taxon>
        <taxon>Rosaceae</taxon>
        <taxon>Amygdaloideae</taxon>
        <taxon>Maleae</taxon>
        <taxon>Malus</taxon>
    </lineage>
</organism>
<dbReference type="EMBL" id="VIEB01000063">
    <property type="protein sequence ID" value="TQE08878.1"/>
    <property type="molecule type" value="Genomic_DNA"/>
</dbReference>
<reference evidence="1 2" key="1">
    <citation type="journal article" date="2019" name="G3 (Bethesda)">
        <title>Sequencing of a Wild Apple (Malus baccata) Genome Unravels the Differences Between Cultivated and Wild Apple Species Regarding Disease Resistance and Cold Tolerance.</title>
        <authorList>
            <person name="Chen X."/>
        </authorList>
    </citation>
    <scope>NUCLEOTIDE SEQUENCE [LARGE SCALE GENOMIC DNA]</scope>
    <source>
        <strain evidence="2">cv. Shandingzi</strain>
        <tissue evidence="1">Leaves</tissue>
    </source>
</reference>
<dbReference type="STRING" id="106549.A0A540NCX4"/>